<dbReference type="Pfam" id="PF05199">
    <property type="entry name" value="GMC_oxred_C"/>
    <property type="match status" value="1"/>
</dbReference>
<dbReference type="SUPFAM" id="SSF51905">
    <property type="entry name" value="FAD/NAD(P)-binding domain"/>
    <property type="match status" value="1"/>
</dbReference>
<keyword evidence="2" id="KW-0285">Flavoprotein</keyword>
<evidence type="ECO:0000256" key="1">
    <source>
        <dbReference type="ARBA" id="ARBA00010790"/>
    </source>
</evidence>
<organism evidence="6">
    <name type="scientific">hydrothermal vent metagenome</name>
    <dbReference type="NCBI Taxonomy" id="652676"/>
    <lineage>
        <taxon>unclassified sequences</taxon>
        <taxon>metagenomes</taxon>
        <taxon>ecological metagenomes</taxon>
    </lineage>
</organism>
<dbReference type="EMBL" id="CZQC01000006">
    <property type="protein sequence ID" value="CUS40311.1"/>
    <property type="molecule type" value="Genomic_DNA"/>
</dbReference>
<evidence type="ECO:0000259" key="5">
    <source>
        <dbReference type="Pfam" id="PF05199"/>
    </source>
</evidence>
<evidence type="ECO:0000256" key="2">
    <source>
        <dbReference type="ARBA" id="ARBA00022630"/>
    </source>
</evidence>
<gene>
    <name evidence="6" type="ORF">MGWOODY_Tha1002</name>
</gene>
<reference evidence="6" key="1">
    <citation type="submission" date="2015-10" db="EMBL/GenBank/DDBJ databases">
        <authorList>
            <person name="Gilbert D.G."/>
        </authorList>
    </citation>
    <scope>NUCLEOTIDE SEQUENCE</scope>
</reference>
<evidence type="ECO:0000313" key="6">
    <source>
        <dbReference type="EMBL" id="CUS40311.1"/>
    </source>
</evidence>
<proteinExistence type="inferred from homology"/>
<comment type="similarity">
    <text evidence="1">Belongs to the GMC oxidoreductase family.</text>
</comment>
<keyword evidence="4" id="KW-0560">Oxidoreductase</keyword>
<name>A0A160T9K7_9ZZZZ</name>
<protein>
    <submittedName>
        <fullName evidence="6">FIG022869: Oxidoreductase, GMC family</fullName>
    </submittedName>
</protein>
<sequence length="66" mass="7001">MGGLSMGEDLEKCVVDSNGKYHYLDNLFVIDGSIFPTSIGANPQLSVYGFACKLANQLAAKMKASA</sequence>
<dbReference type="PANTHER" id="PTHR46056:SF12">
    <property type="entry name" value="LONG-CHAIN-ALCOHOL OXIDASE"/>
    <property type="match status" value="1"/>
</dbReference>
<dbReference type="AlphaFoldDB" id="A0A160T9K7"/>
<dbReference type="InterPro" id="IPR007867">
    <property type="entry name" value="GMC_OxRtase_C"/>
</dbReference>
<dbReference type="PANTHER" id="PTHR46056">
    <property type="entry name" value="LONG-CHAIN-ALCOHOL OXIDASE"/>
    <property type="match status" value="1"/>
</dbReference>
<feature type="domain" description="Glucose-methanol-choline oxidoreductase C-terminal" evidence="5">
    <location>
        <begin position="1"/>
        <end position="51"/>
    </location>
</feature>
<evidence type="ECO:0000256" key="3">
    <source>
        <dbReference type="ARBA" id="ARBA00022827"/>
    </source>
</evidence>
<evidence type="ECO:0000256" key="4">
    <source>
        <dbReference type="ARBA" id="ARBA00023002"/>
    </source>
</evidence>
<dbReference type="GO" id="GO:0016614">
    <property type="term" value="F:oxidoreductase activity, acting on CH-OH group of donors"/>
    <property type="evidence" value="ECO:0007669"/>
    <property type="project" value="InterPro"/>
</dbReference>
<dbReference type="InterPro" id="IPR036188">
    <property type="entry name" value="FAD/NAD-bd_sf"/>
</dbReference>
<dbReference type="Gene3D" id="3.50.50.60">
    <property type="entry name" value="FAD/NAD(P)-binding domain"/>
    <property type="match status" value="1"/>
</dbReference>
<keyword evidence="3" id="KW-0274">FAD</keyword>
<accession>A0A160T9K7</accession>